<name>A0A498ICK8_MALDO</name>
<comment type="caution">
    <text evidence="2">The sequence shown here is derived from an EMBL/GenBank/DDBJ whole genome shotgun (WGS) entry which is preliminary data.</text>
</comment>
<feature type="transmembrane region" description="Helical" evidence="1">
    <location>
        <begin position="41"/>
        <end position="67"/>
    </location>
</feature>
<accession>A0A498ICK8</accession>
<keyword evidence="1" id="KW-0472">Membrane</keyword>
<keyword evidence="1" id="KW-1133">Transmembrane helix</keyword>
<keyword evidence="3" id="KW-1185">Reference proteome</keyword>
<proteinExistence type="predicted"/>
<gene>
    <name evidence="2" type="ORF">DVH24_040902</name>
</gene>
<dbReference type="Proteomes" id="UP000290289">
    <property type="component" value="Chromosome 13"/>
</dbReference>
<protein>
    <submittedName>
        <fullName evidence="2">Uncharacterized protein</fullName>
    </submittedName>
</protein>
<sequence>MYFFHTFAFTRIGSALSINKEISGLPNYVGGGFGLGLEQPLHLVAVGTLAATRQFILLMVVLLLMSLRRLRWWLNKLRFLFKFNLKFAIEFSKNMDETPNPTRLPPPSKKPPILLYVKALSSLLGGNGGCVSSTHQRHQDPVPVRPE</sequence>
<reference evidence="2 3" key="1">
    <citation type="submission" date="2018-10" db="EMBL/GenBank/DDBJ databases">
        <title>A high-quality apple genome assembly.</title>
        <authorList>
            <person name="Hu J."/>
        </authorList>
    </citation>
    <scope>NUCLEOTIDE SEQUENCE [LARGE SCALE GENOMIC DNA]</scope>
    <source>
        <strain evidence="3">cv. HFTH1</strain>
        <tissue evidence="2">Young leaf</tissue>
    </source>
</reference>
<organism evidence="2 3">
    <name type="scientific">Malus domestica</name>
    <name type="common">Apple</name>
    <name type="synonym">Pyrus malus</name>
    <dbReference type="NCBI Taxonomy" id="3750"/>
    <lineage>
        <taxon>Eukaryota</taxon>
        <taxon>Viridiplantae</taxon>
        <taxon>Streptophyta</taxon>
        <taxon>Embryophyta</taxon>
        <taxon>Tracheophyta</taxon>
        <taxon>Spermatophyta</taxon>
        <taxon>Magnoliopsida</taxon>
        <taxon>eudicotyledons</taxon>
        <taxon>Gunneridae</taxon>
        <taxon>Pentapetalae</taxon>
        <taxon>rosids</taxon>
        <taxon>fabids</taxon>
        <taxon>Rosales</taxon>
        <taxon>Rosaceae</taxon>
        <taxon>Amygdaloideae</taxon>
        <taxon>Maleae</taxon>
        <taxon>Malus</taxon>
    </lineage>
</organism>
<evidence type="ECO:0000313" key="3">
    <source>
        <dbReference type="Proteomes" id="UP000290289"/>
    </source>
</evidence>
<dbReference type="AlphaFoldDB" id="A0A498ICK8"/>
<dbReference type="EMBL" id="RDQH01000339">
    <property type="protein sequence ID" value="RXH79755.1"/>
    <property type="molecule type" value="Genomic_DNA"/>
</dbReference>
<evidence type="ECO:0000313" key="2">
    <source>
        <dbReference type="EMBL" id="RXH79755.1"/>
    </source>
</evidence>
<keyword evidence="1" id="KW-0812">Transmembrane</keyword>
<evidence type="ECO:0000256" key="1">
    <source>
        <dbReference type="SAM" id="Phobius"/>
    </source>
</evidence>